<dbReference type="Proteomes" id="UP000193144">
    <property type="component" value="Unassembled WGS sequence"/>
</dbReference>
<comment type="similarity">
    <text evidence="2 4">Belongs to the SPP2 family.</text>
</comment>
<dbReference type="GO" id="GO:0005681">
    <property type="term" value="C:spliceosomal complex"/>
    <property type="evidence" value="ECO:0007669"/>
    <property type="project" value="UniProtKB-UniRule"/>
</dbReference>
<evidence type="ECO:0000256" key="3">
    <source>
        <dbReference type="ARBA" id="ARBA00023242"/>
    </source>
</evidence>
<dbReference type="Pfam" id="PF12656">
    <property type="entry name" value="G-patch_2"/>
    <property type="match status" value="1"/>
</dbReference>
<keyword evidence="4" id="KW-0507">mRNA processing</keyword>
<evidence type="ECO:0000259" key="6">
    <source>
        <dbReference type="PROSITE" id="PS50174"/>
    </source>
</evidence>
<proteinExistence type="inferred from homology"/>
<dbReference type="OrthoDB" id="5577072at2759"/>
<dbReference type="PROSITE" id="PS50174">
    <property type="entry name" value="G_PATCH"/>
    <property type="match status" value="1"/>
</dbReference>
<protein>
    <recommendedName>
        <fullName evidence="4">Pre-mRNA-splicing factor</fullName>
    </recommendedName>
</protein>
<keyword evidence="4" id="KW-0747">Spliceosome</keyword>
<evidence type="ECO:0000313" key="7">
    <source>
        <dbReference type="EMBL" id="ORY09334.1"/>
    </source>
</evidence>
<comment type="subcellular location">
    <subcellularLocation>
        <location evidence="1 4">Nucleus</location>
    </subcellularLocation>
</comment>
<dbReference type="EMBL" id="MCFA01000088">
    <property type="protein sequence ID" value="ORY09334.1"/>
    <property type="molecule type" value="Genomic_DNA"/>
</dbReference>
<feature type="domain" description="G-patch" evidence="6">
    <location>
        <begin position="207"/>
        <end position="254"/>
    </location>
</feature>
<dbReference type="PANTHER" id="PTHR15818">
    <property type="entry name" value="G PATCH AND KOW-CONTAINING"/>
    <property type="match status" value="1"/>
</dbReference>
<evidence type="ECO:0000313" key="8">
    <source>
        <dbReference type="Proteomes" id="UP000193144"/>
    </source>
</evidence>
<feature type="compositionally biased region" description="Polar residues" evidence="5">
    <location>
        <begin position="22"/>
        <end position="31"/>
    </location>
</feature>
<keyword evidence="3 4" id="KW-0539">Nucleus</keyword>
<dbReference type="STRING" id="1231657.A0A1Y1ZGN5"/>
<organism evidence="7 8">
    <name type="scientific">Clohesyomyces aquaticus</name>
    <dbReference type="NCBI Taxonomy" id="1231657"/>
    <lineage>
        <taxon>Eukaryota</taxon>
        <taxon>Fungi</taxon>
        <taxon>Dikarya</taxon>
        <taxon>Ascomycota</taxon>
        <taxon>Pezizomycotina</taxon>
        <taxon>Dothideomycetes</taxon>
        <taxon>Pleosporomycetidae</taxon>
        <taxon>Pleosporales</taxon>
        <taxon>Lindgomycetaceae</taxon>
        <taxon>Clohesyomyces</taxon>
    </lineage>
</organism>
<dbReference type="InterPro" id="IPR000467">
    <property type="entry name" value="G_patch_dom"/>
</dbReference>
<comment type="caution">
    <text evidence="7">The sequence shown here is derived from an EMBL/GenBank/DDBJ whole genome shotgun (WGS) entry which is preliminary data.</text>
</comment>
<feature type="region of interest" description="Disordered" evidence="5">
    <location>
        <begin position="262"/>
        <end position="471"/>
    </location>
</feature>
<feature type="region of interest" description="Disordered" evidence="5">
    <location>
        <begin position="1"/>
        <end position="56"/>
    </location>
</feature>
<keyword evidence="4" id="KW-0508">mRNA splicing</keyword>
<gene>
    <name evidence="7" type="ORF">BCR34DRAFT_487551</name>
</gene>
<dbReference type="PANTHER" id="PTHR15818:SF2">
    <property type="entry name" value="G-PATCH DOMAIN AND KOW MOTIFS-CONTAINING PROTEIN"/>
    <property type="match status" value="1"/>
</dbReference>
<reference evidence="7 8" key="1">
    <citation type="submission" date="2016-07" db="EMBL/GenBank/DDBJ databases">
        <title>Pervasive Adenine N6-methylation of Active Genes in Fungi.</title>
        <authorList>
            <consortium name="DOE Joint Genome Institute"/>
            <person name="Mondo S.J."/>
            <person name="Dannebaum R.O."/>
            <person name="Kuo R.C."/>
            <person name="Labutti K."/>
            <person name="Haridas S."/>
            <person name="Kuo A."/>
            <person name="Salamov A."/>
            <person name="Ahrendt S.R."/>
            <person name="Lipzen A."/>
            <person name="Sullivan W."/>
            <person name="Andreopoulos W.B."/>
            <person name="Clum A."/>
            <person name="Lindquist E."/>
            <person name="Daum C."/>
            <person name="Ramamoorthy G.K."/>
            <person name="Gryganskyi A."/>
            <person name="Culley D."/>
            <person name="Magnuson J.K."/>
            <person name="James T.Y."/>
            <person name="O'Malley M.A."/>
            <person name="Stajich J.E."/>
            <person name="Spatafora J.W."/>
            <person name="Visel A."/>
            <person name="Grigoriev I.V."/>
        </authorList>
    </citation>
    <scope>NUCLEOTIDE SEQUENCE [LARGE SCALE GENOMIC DNA]</scope>
    <source>
        <strain evidence="7 8">CBS 115471</strain>
    </source>
</reference>
<dbReference type="GO" id="GO:0000398">
    <property type="term" value="P:mRNA splicing, via spliceosome"/>
    <property type="evidence" value="ECO:0007669"/>
    <property type="project" value="UniProtKB-UniRule"/>
</dbReference>
<keyword evidence="8" id="KW-1185">Reference proteome</keyword>
<name>A0A1Y1ZGN5_9PLEO</name>
<evidence type="ECO:0000256" key="1">
    <source>
        <dbReference type="ARBA" id="ARBA00004123"/>
    </source>
</evidence>
<evidence type="ECO:0000256" key="5">
    <source>
        <dbReference type="SAM" id="MobiDB-lite"/>
    </source>
</evidence>
<accession>A0A1Y1ZGN5</accession>
<feature type="compositionally biased region" description="Basic and acidic residues" evidence="5">
    <location>
        <begin position="350"/>
        <end position="447"/>
    </location>
</feature>
<evidence type="ECO:0000256" key="4">
    <source>
        <dbReference type="RuleBase" id="RU369096"/>
    </source>
</evidence>
<dbReference type="AlphaFoldDB" id="A0A1Y1ZGN5"/>
<evidence type="ECO:0000256" key="2">
    <source>
        <dbReference type="ARBA" id="ARBA00008576"/>
    </source>
</evidence>
<sequence length="471" mass="54757">MSAPKMGGFKLSLGSKPVKSNALKTASTTLTKRPRAVLDEEEPEDNSTGPVEISGFDAAAGGALDVRGAKKEEEVRIINPLANRNWRAEAKRKREAKEGRRDDNVERFVESKIAYGLTVVKKDKGETETVDAELEVKEEMVAETEAEPDNLTEEERLDRDAMDALLNGKNPEERTIIAAPTEEQAFEKDFQTAPDAPSLDAYLATPIDGFGAAILRGFGWKDGEQLGPNRKPASTKPMEIKRRAALLGVGAKPEAAAGIELGSWGQGKAIKGKRAVDQSYNPVALRNKNTGEILTEEELKTKLEQQKLVVEDEEREPGKRSRKRKSEERDDDGEEEEYRRERERRKRKEREREKDRDRDRDRGRDRRDKEKEKDWYRDSDRERDRRDKDRPRDSDRERTKERDRYRDSDRERGSDRDREKDRYRDSERRRRDRSRDNERDRDSDDTRKRKRREYDYEDEERASSSRRKREG</sequence>
<dbReference type="GO" id="GO:0003676">
    <property type="term" value="F:nucleic acid binding"/>
    <property type="evidence" value="ECO:0007669"/>
    <property type="project" value="InterPro"/>
</dbReference>
<comment type="function">
    <text evidence="4">Involved in spliceosome maturation and the first step of pre-mRNA splicing.</text>
</comment>
<dbReference type="InterPro" id="IPR026822">
    <property type="entry name" value="Spp2/MOS2_G-patch"/>
</dbReference>
<dbReference type="InterPro" id="IPR045166">
    <property type="entry name" value="Spp2-like"/>
</dbReference>